<evidence type="ECO:0000313" key="3">
    <source>
        <dbReference type="EMBL" id="AXR08285.1"/>
    </source>
</evidence>
<dbReference type="KEGG" id="salm:D0Y50_19160"/>
<evidence type="ECO:0008006" key="5">
    <source>
        <dbReference type="Google" id="ProtNLM"/>
    </source>
</evidence>
<dbReference type="OrthoDB" id="6388697at2"/>
<reference evidence="3 4" key="1">
    <citation type="submission" date="2018-08" db="EMBL/GenBank/DDBJ databases">
        <title>Salinimonas sediminis sp. nov., a piezophilic bacterium isolated from a deep-sea sediment sample from the New Britain Trench.</title>
        <authorList>
            <person name="Cao J."/>
        </authorList>
    </citation>
    <scope>NUCLEOTIDE SEQUENCE [LARGE SCALE GENOMIC DNA]</scope>
    <source>
        <strain evidence="3 4">N102</strain>
    </source>
</reference>
<keyword evidence="4" id="KW-1185">Reference proteome</keyword>
<evidence type="ECO:0000313" key="4">
    <source>
        <dbReference type="Proteomes" id="UP000262073"/>
    </source>
</evidence>
<dbReference type="Proteomes" id="UP000262073">
    <property type="component" value="Chromosome"/>
</dbReference>
<feature type="chain" id="PRO_5017039658" description="Secreted protein" evidence="2">
    <location>
        <begin position="21"/>
        <end position="111"/>
    </location>
</feature>
<proteinExistence type="predicted"/>
<evidence type="ECO:0000256" key="1">
    <source>
        <dbReference type="SAM" id="Phobius"/>
    </source>
</evidence>
<keyword evidence="2" id="KW-0732">Signal</keyword>
<sequence length="111" mass="10650">MKKSLVSLLIGAGLAFSATAQDQAGGSTDSAEGALTTGTIATGVVAVGVLAAVVSNNRGSADIEDVAPGAGCEGDDQLNADGFCVGTTSTVTGTGTATTMTSVTFTYAPSV</sequence>
<keyword evidence="1" id="KW-1133">Transmembrane helix</keyword>
<accession>A0A346NRX8</accession>
<feature type="signal peptide" evidence="2">
    <location>
        <begin position="1"/>
        <end position="20"/>
    </location>
</feature>
<keyword evidence="1" id="KW-0812">Transmembrane</keyword>
<feature type="transmembrane region" description="Helical" evidence="1">
    <location>
        <begin position="36"/>
        <end position="54"/>
    </location>
</feature>
<evidence type="ECO:0000256" key="2">
    <source>
        <dbReference type="SAM" id="SignalP"/>
    </source>
</evidence>
<organism evidence="3 4">
    <name type="scientific">Salinimonas sediminis</name>
    <dbReference type="NCBI Taxonomy" id="2303538"/>
    <lineage>
        <taxon>Bacteria</taxon>
        <taxon>Pseudomonadati</taxon>
        <taxon>Pseudomonadota</taxon>
        <taxon>Gammaproteobacteria</taxon>
        <taxon>Alteromonadales</taxon>
        <taxon>Alteromonadaceae</taxon>
        <taxon>Alteromonas/Salinimonas group</taxon>
        <taxon>Salinimonas</taxon>
    </lineage>
</organism>
<keyword evidence="1" id="KW-0472">Membrane</keyword>
<protein>
    <recommendedName>
        <fullName evidence="5">Secreted protein</fullName>
    </recommendedName>
</protein>
<name>A0A346NRX8_9ALTE</name>
<dbReference type="RefSeq" id="WP_108569017.1">
    <property type="nucleotide sequence ID" value="NZ_CP031769.1"/>
</dbReference>
<gene>
    <name evidence="3" type="ORF">D0Y50_19160</name>
</gene>
<dbReference type="EMBL" id="CP031769">
    <property type="protein sequence ID" value="AXR08285.1"/>
    <property type="molecule type" value="Genomic_DNA"/>
</dbReference>
<dbReference type="AlphaFoldDB" id="A0A346NRX8"/>